<gene>
    <name evidence="3" type="ORF">IP90_00167</name>
</gene>
<comment type="similarity">
    <text evidence="1">Belongs to the AHA1 family.</text>
</comment>
<dbReference type="Proteomes" id="UP000315167">
    <property type="component" value="Unassembled WGS sequence"/>
</dbReference>
<accession>A0A562LEE2</accession>
<dbReference type="CDD" id="cd07826">
    <property type="entry name" value="SRPBCC_CalC_Aha1-like_9"/>
    <property type="match status" value="1"/>
</dbReference>
<dbReference type="Gene3D" id="3.30.530.20">
    <property type="match status" value="1"/>
</dbReference>
<proteinExistence type="inferred from homology"/>
<dbReference type="AlphaFoldDB" id="A0A562LEE2"/>
<organism evidence="3 4">
    <name type="scientific">Luteimonas cucumeris</name>
    <dbReference type="NCBI Taxonomy" id="985012"/>
    <lineage>
        <taxon>Bacteria</taxon>
        <taxon>Pseudomonadati</taxon>
        <taxon>Pseudomonadota</taxon>
        <taxon>Gammaproteobacteria</taxon>
        <taxon>Lysobacterales</taxon>
        <taxon>Lysobacteraceae</taxon>
        <taxon>Luteimonas</taxon>
    </lineage>
</organism>
<name>A0A562LEE2_9GAMM</name>
<dbReference type="SUPFAM" id="SSF55961">
    <property type="entry name" value="Bet v1-like"/>
    <property type="match status" value="1"/>
</dbReference>
<protein>
    <submittedName>
        <fullName evidence="3">Uncharacterized protein YndB with AHSA1/START domain</fullName>
    </submittedName>
</protein>
<evidence type="ECO:0000313" key="4">
    <source>
        <dbReference type="Proteomes" id="UP000315167"/>
    </source>
</evidence>
<evidence type="ECO:0000313" key="3">
    <source>
        <dbReference type="EMBL" id="TWI05905.1"/>
    </source>
</evidence>
<comment type="caution">
    <text evidence="3">The sequence shown here is derived from an EMBL/GenBank/DDBJ whole genome shotgun (WGS) entry which is preliminary data.</text>
</comment>
<keyword evidence="4" id="KW-1185">Reference proteome</keyword>
<reference evidence="3 4" key="1">
    <citation type="journal article" date="2015" name="Stand. Genomic Sci.">
        <title>Genomic Encyclopedia of Bacterial and Archaeal Type Strains, Phase III: the genomes of soil and plant-associated and newly described type strains.</title>
        <authorList>
            <person name="Whitman W.B."/>
            <person name="Woyke T."/>
            <person name="Klenk H.P."/>
            <person name="Zhou Y."/>
            <person name="Lilburn T.G."/>
            <person name="Beck B.J."/>
            <person name="De Vos P."/>
            <person name="Vandamme P."/>
            <person name="Eisen J.A."/>
            <person name="Garrity G."/>
            <person name="Hugenholtz P."/>
            <person name="Kyrpides N.C."/>
        </authorList>
    </citation>
    <scope>NUCLEOTIDE SEQUENCE [LARGE SCALE GENOMIC DNA]</scope>
    <source>
        <strain evidence="3 4">CGMCC 1.10821</strain>
    </source>
</reference>
<evidence type="ECO:0000259" key="2">
    <source>
        <dbReference type="Pfam" id="PF08327"/>
    </source>
</evidence>
<dbReference type="EMBL" id="VLKN01000001">
    <property type="protein sequence ID" value="TWI05905.1"/>
    <property type="molecule type" value="Genomic_DNA"/>
</dbReference>
<dbReference type="InterPro" id="IPR023393">
    <property type="entry name" value="START-like_dom_sf"/>
</dbReference>
<evidence type="ECO:0000256" key="1">
    <source>
        <dbReference type="ARBA" id="ARBA00006817"/>
    </source>
</evidence>
<dbReference type="InterPro" id="IPR013538">
    <property type="entry name" value="ASHA1/2-like_C"/>
</dbReference>
<sequence length="166" mass="18412">MSFADTFKVSTPTDREIRITRVFDAPRALVFDAFTKAELLKRWMSGPPGWTFEVCEIDLRVGGTYRYVWRGPDGSEMGMGGVHREIVVPERVVNTQRFDQDWTGGEAVGTLVLTEVEGRTISTNTVLYASKEARDGALASGMEHGMAMGYDRLETLLPTLQAEGTT</sequence>
<dbReference type="OrthoDB" id="9805228at2"/>
<dbReference type="Pfam" id="PF08327">
    <property type="entry name" value="AHSA1"/>
    <property type="match status" value="1"/>
</dbReference>
<dbReference type="RefSeq" id="WP_144897691.1">
    <property type="nucleotide sequence ID" value="NZ_VLKN01000001.1"/>
</dbReference>
<feature type="domain" description="Activator of Hsp90 ATPase homologue 1/2-like C-terminal" evidence="2">
    <location>
        <begin position="24"/>
        <end position="157"/>
    </location>
</feature>